<keyword evidence="4 7" id="KW-0406">Ion transport</keyword>
<dbReference type="InterPro" id="IPR000711">
    <property type="entry name" value="ATPase_OSCP/dsu"/>
</dbReference>
<proteinExistence type="inferred from homology"/>
<sequence length="188" mass="21216">MNKFSGPLARRYGTALFECAIEASQKGDPSLFESYVEASRTLMTIFNKKMTSFFINPTLSIEEKKQLLDTVLNKIFVNKKIPSELSDFLKLMLENHRFSELQMVLKNFLIRADEYAGVARATIISASKLNENGESEFSSVLHNVLNKKIILESKVDESLRSGFIIKVGNTNVDASLRSRLLNLKESLS</sequence>
<comment type="function">
    <text evidence="7">F(1)F(0) ATP synthase produces ATP from ADP in the presence of a proton or sodium gradient. F-type ATPases consist of two structural domains, F(1) containing the extramembraneous catalytic core and F(0) containing the membrane proton channel, linked together by a central stalk and a peripheral stalk. During catalysis, ATP synthesis in the catalytic domain of F(1) is coupled via a rotary mechanism of the central stalk subunits to proton translocation.</text>
</comment>
<comment type="subcellular location">
    <subcellularLocation>
        <location evidence="7">Cell membrane</location>
        <topology evidence="7">Peripheral membrane protein</topology>
    </subcellularLocation>
    <subcellularLocation>
        <location evidence="1">Membrane</location>
    </subcellularLocation>
</comment>
<keyword evidence="6 7" id="KW-0066">ATP synthesis</keyword>
<evidence type="ECO:0000256" key="5">
    <source>
        <dbReference type="ARBA" id="ARBA00023136"/>
    </source>
</evidence>
<dbReference type="GO" id="GO:0005886">
    <property type="term" value="C:plasma membrane"/>
    <property type="evidence" value="ECO:0007669"/>
    <property type="project" value="UniProtKB-SubCell"/>
</dbReference>
<reference evidence="8 9" key="1">
    <citation type="submission" date="2019-10" db="EMBL/GenBank/DDBJ databases">
        <title>New species of Slilvanegrellaceae.</title>
        <authorList>
            <person name="Pitt A."/>
            <person name="Hahn M.W."/>
        </authorList>
    </citation>
    <scope>NUCLEOTIDE SEQUENCE [LARGE SCALE GENOMIC DNA]</scope>
    <source>
        <strain evidence="8 9">SP-Ram-0.45-NSY-1</strain>
    </source>
</reference>
<dbReference type="Pfam" id="PF00213">
    <property type="entry name" value="OSCP"/>
    <property type="match status" value="1"/>
</dbReference>
<evidence type="ECO:0000313" key="9">
    <source>
        <dbReference type="Proteomes" id="UP000437748"/>
    </source>
</evidence>
<keyword evidence="2 7" id="KW-0813">Transport</keyword>
<comment type="caution">
    <text evidence="8">The sequence shown here is derived from an EMBL/GenBank/DDBJ whole genome shotgun (WGS) entry which is preliminary data.</text>
</comment>
<dbReference type="OrthoDB" id="9802471at2"/>
<dbReference type="PANTHER" id="PTHR11910">
    <property type="entry name" value="ATP SYNTHASE DELTA CHAIN"/>
    <property type="match status" value="1"/>
</dbReference>
<dbReference type="InterPro" id="IPR020781">
    <property type="entry name" value="ATPase_OSCP/d_CS"/>
</dbReference>
<dbReference type="GO" id="GO:0045259">
    <property type="term" value="C:proton-transporting ATP synthase complex"/>
    <property type="evidence" value="ECO:0007669"/>
    <property type="project" value="UniProtKB-KW"/>
</dbReference>
<comment type="similarity">
    <text evidence="7">Belongs to the ATPase delta chain family.</text>
</comment>
<evidence type="ECO:0000256" key="7">
    <source>
        <dbReference type="HAMAP-Rule" id="MF_01416"/>
    </source>
</evidence>
<evidence type="ECO:0000256" key="6">
    <source>
        <dbReference type="ARBA" id="ARBA00023310"/>
    </source>
</evidence>
<dbReference type="InterPro" id="IPR026015">
    <property type="entry name" value="ATP_synth_OSCP/delta_N_sf"/>
</dbReference>
<dbReference type="EMBL" id="WFLM01000003">
    <property type="protein sequence ID" value="KAB8038867.1"/>
    <property type="molecule type" value="Genomic_DNA"/>
</dbReference>
<keyword evidence="5 7" id="KW-0472">Membrane</keyword>
<dbReference type="HAMAP" id="MF_01416">
    <property type="entry name" value="ATP_synth_delta_bact"/>
    <property type="match status" value="1"/>
</dbReference>
<evidence type="ECO:0000256" key="4">
    <source>
        <dbReference type="ARBA" id="ARBA00023065"/>
    </source>
</evidence>
<dbReference type="AlphaFoldDB" id="A0A6N6VRX1"/>
<organism evidence="8 9">
    <name type="scientific">Silvanigrella paludirubra</name>
    <dbReference type="NCBI Taxonomy" id="2499159"/>
    <lineage>
        <taxon>Bacteria</taxon>
        <taxon>Pseudomonadati</taxon>
        <taxon>Bdellovibrionota</taxon>
        <taxon>Oligoflexia</taxon>
        <taxon>Silvanigrellales</taxon>
        <taxon>Silvanigrellaceae</taxon>
        <taxon>Silvanigrella</taxon>
    </lineage>
</organism>
<dbReference type="Gene3D" id="1.10.520.20">
    <property type="entry name" value="N-terminal domain of the delta subunit of the F1F0-ATP synthase"/>
    <property type="match status" value="1"/>
</dbReference>
<comment type="function">
    <text evidence="7">This protein is part of the stalk that links CF(0) to CF(1). It either transmits conformational changes from CF(0) to CF(1) or is implicated in proton conduction.</text>
</comment>
<dbReference type="PROSITE" id="PS00389">
    <property type="entry name" value="ATPASE_DELTA"/>
    <property type="match status" value="1"/>
</dbReference>
<dbReference type="PRINTS" id="PR00125">
    <property type="entry name" value="ATPASEDELTA"/>
</dbReference>
<accession>A0A6N6VRX1</accession>
<dbReference type="RefSeq" id="WP_153420264.1">
    <property type="nucleotide sequence ID" value="NZ_WFLM01000003.1"/>
</dbReference>
<dbReference type="Proteomes" id="UP000437748">
    <property type="component" value="Unassembled WGS sequence"/>
</dbReference>
<keyword evidence="9" id="KW-1185">Reference proteome</keyword>
<dbReference type="SUPFAM" id="SSF47928">
    <property type="entry name" value="N-terminal domain of the delta subunit of the F1F0-ATP synthase"/>
    <property type="match status" value="1"/>
</dbReference>
<evidence type="ECO:0000313" key="8">
    <source>
        <dbReference type="EMBL" id="KAB8038867.1"/>
    </source>
</evidence>
<protein>
    <recommendedName>
        <fullName evidence="7">ATP synthase subunit delta</fullName>
    </recommendedName>
    <alternativeName>
        <fullName evidence="7">ATP synthase F(1) sector subunit delta</fullName>
    </alternativeName>
    <alternativeName>
        <fullName evidence="7">F-type ATPase subunit delta</fullName>
        <shortName evidence="7">F-ATPase subunit delta</shortName>
    </alternativeName>
</protein>
<evidence type="ECO:0000256" key="2">
    <source>
        <dbReference type="ARBA" id="ARBA00022448"/>
    </source>
</evidence>
<keyword evidence="3 7" id="KW-0375">Hydrogen ion transport</keyword>
<name>A0A6N6VRX1_9BACT</name>
<evidence type="ECO:0000256" key="3">
    <source>
        <dbReference type="ARBA" id="ARBA00022781"/>
    </source>
</evidence>
<keyword evidence="7" id="KW-0139">CF(1)</keyword>
<gene>
    <name evidence="7 8" type="primary">atpH</name>
    <name evidence="8" type="ORF">GCL60_08400</name>
</gene>
<dbReference type="GO" id="GO:0046933">
    <property type="term" value="F:proton-transporting ATP synthase activity, rotational mechanism"/>
    <property type="evidence" value="ECO:0007669"/>
    <property type="project" value="UniProtKB-UniRule"/>
</dbReference>
<keyword evidence="7" id="KW-1003">Cell membrane</keyword>
<dbReference type="NCBIfam" id="TIGR01145">
    <property type="entry name" value="ATP_synt_delta"/>
    <property type="match status" value="1"/>
</dbReference>
<evidence type="ECO:0000256" key="1">
    <source>
        <dbReference type="ARBA" id="ARBA00004370"/>
    </source>
</evidence>